<accession>A0A565AYY1</accession>
<dbReference type="GO" id="GO:0005634">
    <property type="term" value="C:nucleus"/>
    <property type="evidence" value="ECO:0007669"/>
    <property type="project" value="TreeGrafter"/>
</dbReference>
<dbReference type="SMART" id="SM00491">
    <property type="entry name" value="HELICc2"/>
    <property type="match status" value="1"/>
</dbReference>
<dbReference type="PROSITE" id="PS51257">
    <property type="entry name" value="PROKAR_LIPOPROTEIN"/>
    <property type="match status" value="1"/>
</dbReference>
<dbReference type="Gene3D" id="3.40.50.300">
    <property type="entry name" value="P-loop containing nucleotide triphosphate hydrolases"/>
    <property type="match status" value="1"/>
</dbReference>
<feature type="domain" description="ATP-dependent helicase C-terminal" evidence="1">
    <location>
        <begin position="238"/>
        <end position="327"/>
    </location>
</feature>
<dbReference type="GO" id="GO:0005524">
    <property type="term" value="F:ATP binding"/>
    <property type="evidence" value="ECO:0007669"/>
    <property type="project" value="InterPro"/>
</dbReference>
<sequence length="406" mass="45704">MLLLNLRLVLEKPWQFSLQLLLGCVLTLSEPTPNLEKSSTIIEVINEYKKLNPVGLTMSILGSRSKFCNNQAARDSADSLRQNTGTENPSCSFFQGNTFSMLTIPTLHDIACSHNGMQEIFETAYINFCPYSNIEDFACDVGSFELEVNTLNLLEAEVNNMMLVKLRNHIQRTLSPIDAFSSELGIQFDTVFVAPHVINVAQQVWAGAIVNVPNYQDLKVTYENAQRISVQGMPWKTYAPLYHVALYSSFLALICWTNSVLVGDKLKDGISSNQKRIFLLVAEGIDFKDDMPRAVQAFRAINQAAGGCIRHKYDYGAIILLDARYDEERSRMFASEWFRNSIRKYTDFKSSLSDLASFFKNAKNQAMLGVRNETVREESLSSSSKVISTAFFVLVLEGKTFSWMCG</sequence>
<dbReference type="PANTHER" id="PTHR11472:SF47">
    <property type="entry name" value="FANCONI ANEMIA GROUP J PROTEIN"/>
    <property type="match status" value="1"/>
</dbReference>
<dbReference type="InterPro" id="IPR045028">
    <property type="entry name" value="DinG/Rad3-like"/>
</dbReference>
<evidence type="ECO:0000259" key="1">
    <source>
        <dbReference type="SMART" id="SM00491"/>
    </source>
</evidence>
<name>A0A565AYY1_9BRAS</name>
<reference evidence="2" key="1">
    <citation type="submission" date="2019-07" db="EMBL/GenBank/DDBJ databases">
        <authorList>
            <person name="Dittberner H."/>
        </authorList>
    </citation>
    <scope>NUCLEOTIDE SEQUENCE [LARGE SCALE GENOMIC DNA]</scope>
</reference>
<proteinExistence type="predicted"/>
<gene>
    <name evidence="2" type="ORF">ANE_LOCUS5063</name>
</gene>
<evidence type="ECO:0000313" key="2">
    <source>
        <dbReference type="EMBL" id="VVA94618.1"/>
    </source>
</evidence>
<dbReference type="EMBL" id="CABITT030000002">
    <property type="protein sequence ID" value="VVA94618.1"/>
    <property type="molecule type" value="Genomic_DNA"/>
</dbReference>
<dbReference type="GO" id="GO:0016818">
    <property type="term" value="F:hydrolase activity, acting on acid anhydrides, in phosphorus-containing anhydrides"/>
    <property type="evidence" value="ECO:0007669"/>
    <property type="project" value="InterPro"/>
</dbReference>
<evidence type="ECO:0000313" key="3">
    <source>
        <dbReference type="Proteomes" id="UP000489600"/>
    </source>
</evidence>
<dbReference type="InterPro" id="IPR027417">
    <property type="entry name" value="P-loop_NTPase"/>
</dbReference>
<dbReference type="PANTHER" id="PTHR11472">
    <property type="entry name" value="DNA REPAIR DEAD HELICASE RAD3/XP-D SUBFAMILY MEMBER"/>
    <property type="match status" value="1"/>
</dbReference>
<organism evidence="2 3">
    <name type="scientific">Arabis nemorensis</name>
    <dbReference type="NCBI Taxonomy" id="586526"/>
    <lineage>
        <taxon>Eukaryota</taxon>
        <taxon>Viridiplantae</taxon>
        <taxon>Streptophyta</taxon>
        <taxon>Embryophyta</taxon>
        <taxon>Tracheophyta</taxon>
        <taxon>Spermatophyta</taxon>
        <taxon>Magnoliopsida</taxon>
        <taxon>eudicotyledons</taxon>
        <taxon>Gunneridae</taxon>
        <taxon>Pentapetalae</taxon>
        <taxon>rosids</taxon>
        <taxon>malvids</taxon>
        <taxon>Brassicales</taxon>
        <taxon>Brassicaceae</taxon>
        <taxon>Arabideae</taxon>
        <taxon>Arabis</taxon>
    </lineage>
</organism>
<dbReference type="GO" id="GO:0003678">
    <property type="term" value="F:DNA helicase activity"/>
    <property type="evidence" value="ECO:0007669"/>
    <property type="project" value="TreeGrafter"/>
</dbReference>
<protein>
    <recommendedName>
        <fullName evidence="1">ATP-dependent helicase C-terminal domain-containing protein</fullName>
    </recommendedName>
</protein>
<dbReference type="Pfam" id="PF13307">
    <property type="entry name" value="Helicase_C_2"/>
    <property type="match status" value="1"/>
</dbReference>
<dbReference type="GO" id="GO:0003676">
    <property type="term" value="F:nucleic acid binding"/>
    <property type="evidence" value="ECO:0007669"/>
    <property type="project" value="InterPro"/>
</dbReference>
<comment type="caution">
    <text evidence="2">The sequence shown here is derived from an EMBL/GenBank/DDBJ whole genome shotgun (WGS) entry which is preliminary data.</text>
</comment>
<dbReference type="GO" id="GO:1990918">
    <property type="term" value="P:double-strand break repair involved in meiotic recombination"/>
    <property type="evidence" value="ECO:0007669"/>
    <property type="project" value="TreeGrafter"/>
</dbReference>
<dbReference type="AlphaFoldDB" id="A0A565AYY1"/>
<dbReference type="OrthoDB" id="19182at2759"/>
<dbReference type="GO" id="GO:0006289">
    <property type="term" value="P:nucleotide-excision repair"/>
    <property type="evidence" value="ECO:0007669"/>
    <property type="project" value="TreeGrafter"/>
</dbReference>
<keyword evidence="3" id="KW-1185">Reference proteome</keyword>
<dbReference type="InterPro" id="IPR006555">
    <property type="entry name" value="ATP-dep_Helicase_C"/>
</dbReference>
<dbReference type="Proteomes" id="UP000489600">
    <property type="component" value="Unassembled WGS sequence"/>
</dbReference>